<feature type="transmembrane region" description="Helical" evidence="2">
    <location>
        <begin position="201"/>
        <end position="219"/>
    </location>
</feature>
<keyword evidence="2" id="KW-1133">Transmembrane helix</keyword>
<organism evidence="3 4">
    <name type="scientific">Merluccius polli</name>
    <name type="common">Benguela hake</name>
    <name type="synonym">Merluccius cadenati</name>
    <dbReference type="NCBI Taxonomy" id="89951"/>
    <lineage>
        <taxon>Eukaryota</taxon>
        <taxon>Metazoa</taxon>
        <taxon>Chordata</taxon>
        <taxon>Craniata</taxon>
        <taxon>Vertebrata</taxon>
        <taxon>Euteleostomi</taxon>
        <taxon>Actinopterygii</taxon>
        <taxon>Neopterygii</taxon>
        <taxon>Teleostei</taxon>
        <taxon>Neoteleostei</taxon>
        <taxon>Acanthomorphata</taxon>
        <taxon>Zeiogadaria</taxon>
        <taxon>Gadariae</taxon>
        <taxon>Gadiformes</taxon>
        <taxon>Gadoidei</taxon>
        <taxon>Merlucciidae</taxon>
        <taxon>Merluccius</taxon>
    </lineage>
</organism>
<reference evidence="3" key="1">
    <citation type="journal article" date="2023" name="Front. Mar. Sci.">
        <title>A new Merluccius polli reference genome to investigate the effects of global change in West African waters.</title>
        <authorList>
            <person name="Mateo J.L."/>
            <person name="Blanco-Fernandez C."/>
            <person name="Garcia-Vazquez E."/>
            <person name="Machado-Schiaffino G."/>
        </authorList>
    </citation>
    <scope>NUCLEOTIDE SEQUENCE</scope>
    <source>
        <strain evidence="3">C29</strain>
        <tissue evidence="3">Fin</tissue>
    </source>
</reference>
<protein>
    <submittedName>
        <fullName evidence="3">Filensin</fullName>
    </submittedName>
</protein>
<evidence type="ECO:0000256" key="2">
    <source>
        <dbReference type="SAM" id="Phobius"/>
    </source>
</evidence>
<accession>A0AA47NCF5</accession>
<comment type="caution">
    <text evidence="3">The sequence shown here is derived from an EMBL/GenBank/DDBJ whole genome shotgun (WGS) entry which is preliminary data.</text>
</comment>
<name>A0AA47NCF5_MERPO</name>
<dbReference type="Proteomes" id="UP001174136">
    <property type="component" value="Unassembled WGS sequence"/>
</dbReference>
<evidence type="ECO:0000256" key="1">
    <source>
        <dbReference type="SAM" id="MobiDB-lite"/>
    </source>
</evidence>
<keyword evidence="2" id="KW-0812">Transmembrane</keyword>
<sequence>MPGRVGRSLPAAPAKTFRTGEKTAARRFQSVAEGGQGGGTRPPGHAPLGLLIIGAAEQEVVMGVKPQQETGSGLTASVNTAEVPQGGAAAAPPPVHKAHLVLRFSTRNTAASDRRFPRRLAAARWHAAAANPRRSPKKCISACLHVKTDDQERLLTQRRVPELQSQLEEYKSALCQLQSQKQRLQTEVFSKDMPPLPSVKMSVFALLVFCVMYFLTVWIR</sequence>
<proteinExistence type="predicted"/>
<keyword evidence="4" id="KW-1185">Reference proteome</keyword>
<gene>
    <name evidence="3" type="primary">BFSP1_1</name>
    <name evidence="3" type="ORF">N1851_001950</name>
</gene>
<evidence type="ECO:0000313" key="4">
    <source>
        <dbReference type="Proteomes" id="UP001174136"/>
    </source>
</evidence>
<dbReference type="AlphaFoldDB" id="A0AA47NCF5"/>
<dbReference type="EMBL" id="JAOPHQ010000184">
    <property type="protein sequence ID" value="KAK0155655.1"/>
    <property type="molecule type" value="Genomic_DNA"/>
</dbReference>
<keyword evidence="2" id="KW-0472">Membrane</keyword>
<evidence type="ECO:0000313" key="3">
    <source>
        <dbReference type="EMBL" id="KAK0155655.1"/>
    </source>
</evidence>
<feature type="region of interest" description="Disordered" evidence="1">
    <location>
        <begin position="1"/>
        <end position="46"/>
    </location>
</feature>